<name>A0A6J4PC40_9ACTN</name>
<dbReference type="AlphaFoldDB" id="A0A6J4PC40"/>
<feature type="non-terminal residue" evidence="2">
    <location>
        <position position="67"/>
    </location>
</feature>
<organism evidence="2">
    <name type="scientific">uncultured Propionibacteriaceae bacterium</name>
    <dbReference type="NCBI Taxonomy" id="257457"/>
    <lineage>
        <taxon>Bacteria</taxon>
        <taxon>Bacillati</taxon>
        <taxon>Actinomycetota</taxon>
        <taxon>Actinomycetes</taxon>
        <taxon>Propionibacteriales</taxon>
        <taxon>Propionibacteriaceae</taxon>
        <taxon>environmental samples</taxon>
    </lineage>
</organism>
<dbReference type="EMBL" id="CADCUO010000196">
    <property type="protein sequence ID" value="CAA9411802.1"/>
    <property type="molecule type" value="Genomic_DNA"/>
</dbReference>
<protein>
    <submittedName>
        <fullName evidence="2">Uncharacterized protein</fullName>
    </submittedName>
</protein>
<evidence type="ECO:0000256" key="1">
    <source>
        <dbReference type="SAM" id="MobiDB-lite"/>
    </source>
</evidence>
<proteinExistence type="predicted"/>
<feature type="non-terminal residue" evidence="2">
    <location>
        <position position="1"/>
    </location>
</feature>
<sequence>GRALRHPHLRRRGSRDAGSRRRAHGPQHLRRDLRQQHTPQHLLGRVTSAFNVLNVATAPIVGTISGL</sequence>
<gene>
    <name evidence="2" type="ORF">AVDCRST_MAG75-2800</name>
</gene>
<feature type="compositionally biased region" description="Basic residues" evidence="1">
    <location>
        <begin position="1"/>
        <end position="13"/>
    </location>
</feature>
<evidence type="ECO:0000313" key="2">
    <source>
        <dbReference type="EMBL" id="CAA9411802.1"/>
    </source>
</evidence>
<reference evidence="2" key="1">
    <citation type="submission" date="2020-02" db="EMBL/GenBank/DDBJ databases">
        <authorList>
            <person name="Meier V. D."/>
        </authorList>
    </citation>
    <scope>NUCLEOTIDE SEQUENCE</scope>
    <source>
        <strain evidence="2">AVDCRST_MAG75</strain>
    </source>
</reference>
<accession>A0A6J4PC40</accession>
<feature type="region of interest" description="Disordered" evidence="1">
    <location>
        <begin position="1"/>
        <end position="37"/>
    </location>
</feature>